<dbReference type="Pfam" id="PF00312">
    <property type="entry name" value="Ribosomal_S15"/>
    <property type="match status" value="1"/>
</dbReference>
<dbReference type="InterPro" id="IPR005290">
    <property type="entry name" value="Ribosomal_uS15_bac-type"/>
</dbReference>
<sequence>MAILLRLRGRTRTRTRTRTEPSPTLFFSTNSNSGSNSNSPFSSLFKDIKAGLKNPQTSNPNFSLRAPHAASTHEIQKNLAEFRSRTAAPPPSGTPPPQVSFQELYNDRLQNPSKSRPANMDGIFQSLKSIKAKTPTTPRLIGGTAALPESVFGREMRRDSSATTTATTATAFLKTYGVEDLGKKLRMLRPEGKGKDWFSVRELSERLVRLRKMEEEQTRSTTRDVVGDSGIYDALRGCLTDMDQDKVDNNKKASLQGLSILSHFGGTPIYSLEPPKPHLVEKYFHPDNMSSAEKLKIELAKVRDEFKMSESDCGSARVQIATLTTKIKHLSAVLHKKDVHSRKGLIAMVQRRKRLLKYLRRTDWDSYCFVISKLGLRDNPDHTYRARSGTAA</sequence>
<dbReference type="GO" id="GO:0005737">
    <property type="term" value="C:cytoplasm"/>
    <property type="evidence" value="ECO:0007669"/>
    <property type="project" value="UniProtKB-ARBA"/>
</dbReference>
<keyword evidence="8" id="KW-1185">Reference proteome</keyword>
<dbReference type="HAMAP" id="MF_01343_B">
    <property type="entry name" value="Ribosomal_uS15_B"/>
    <property type="match status" value="1"/>
</dbReference>
<dbReference type="STRING" id="3821.A0A151RJS6"/>
<evidence type="ECO:0000313" key="7">
    <source>
        <dbReference type="EMBL" id="KYP42824.1"/>
    </source>
</evidence>
<dbReference type="Gramene" id="C.cajan_34334.t">
    <property type="protein sequence ID" value="C.cajan_34334.t"/>
    <property type="gene ID" value="C.cajan_34334"/>
</dbReference>
<dbReference type="SUPFAM" id="SSF47060">
    <property type="entry name" value="S15/NS1 RNA-binding domain"/>
    <property type="match status" value="1"/>
</dbReference>
<organism evidence="7 8">
    <name type="scientific">Cajanus cajan</name>
    <name type="common">Pigeon pea</name>
    <name type="synonym">Cajanus indicus</name>
    <dbReference type="NCBI Taxonomy" id="3821"/>
    <lineage>
        <taxon>Eukaryota</taxon>
        <taxon>Viridiplantae</taxon>
        <taxon>Streptophyta</taxon>
        <taxon>Embryophyta</taxon>
        <taxon>Tracheophyta</taxon>
        <taxon>Spermatophyta</taxon>
        <taxon>Magnoliopsida</taxon>
        <taxon>eudicotyledons</taxon>
        <taxon>Gunneridae</taxon>
        <taxon>Pentapetalae</taxon>
        <taxon>rosids</taxon>
        <taxon>fabids</taxon>
        <taxon>Fabales</taxon>
        <taxon>Fabaceae</taxon>
        <taxon>Papilionoideae</taxon>
        <taxon>50 kb inversion clade</taxon>
        <taxon>NPAAA clade</taxon>
        <taxon>indigoferoid/millettioid clade</taxon>
        <taxon>Phaseoleae</taxon>
        <taxon>Cajanus</taxon>
    </lineage>
</organism>
<dbReference type="Gene3D" id="1.10.287.10">
    <property type="entry name" value="S15/NS1, RNA-binding"/>
    <property type="match status" value="1"/>
</dbReference>
<dbReference type="GO" id="GO:1990904">
    <property type="term" value="C:ribonucleoprotein complex"/>
    <property type="evidence" value="ECO:0007669"/>
    <property type="project" value="UniProtKB-KW"/>
</dbReference>
<dbReference type="GO" id="GO:0003735">
    <property type="term" value="F:structural constituent of ribosome"/>
    <property type="evidence" value="ECO:0007669"/>
    <property type="project" value="InterPro"/>
</dbReference>
<evidence type="ECO:0000256" key="5">
    <source>
        <dbReference type="ARBA" id="ARBA00035484"/>
    </source>
</evidence>
<dbReference type="SMART" id="SM01387">
    <property type="entry name" value="Ribosomal_S15"/>
    <property type="match status" value="1"/>
</dbReference>
<dbReference type="InterPro" id="IPR000589">
    <property type="entry name" value="Ribosomal_uS15"/>
</dbReference>
<dbReference type="Proteomes" id="UP000075243">
    <property type="component" value="Unassembled WGS sequence"/>
</dbReference>
<reference evidence="7" key="1">
    <citation type="journal article" date="2012" name="Nat. Biotechnol.">
        <title>Draft genome sequence of pigeonpea (Cajanus cajan), an orphan legume crop of resource-poor farmers.</title>
        <authorList>
            <person name="Varshney R.K."/>
            <person name="Chen W."/>
            <person name="Li Y."/>
            <person name="Bharti A.K."/>
            <person name="Saxena R.K."/>
            <person name="Schlueter J.A."/>
            <person name="Donoghue M.T."/>
            <person name="Azam S."/>
            <person name="Fan G."/>
            <person name="Whaley A.M."/>
            <person name="Farmer A.D."/>
            <person name="Sheridan J."/>
            <person name="Iwata A."/>
            <person name="Tuteja R."/>
            <person name="Penmetsa R.V."/>
            <person name="Wu W."/>
            <person name="Upadhyaya H.D."/>
            <person name="Yang S.P."/>
            <person name="Shah T."/>
            <person name="Saxena K.B."/>
            <person name="Michael T."/>
            <person name="McCombie W.R."/>
            <person name="Yang B."/>
            <person name="Zhang G."/>
            <person name="Yang H."/>
            <person name="Wang J."/>
            <person name="Spillane C."/>
            <person name="Cook D.R."/>
            <person name="May G.D."/>
            <person name="Xu X."/>
            <person name="Jackson S.A."/>
        </authorList>
    </citation>
    <scope>NUCLEOTIDE SEQUENCE [LARGE SCALE GENOMIC DNA]</scope>
</reference>
<name>A0A151RJS6_CAJCA</name>
<keyword evidence="2 7" id="KW-0689">Ribosomal protein</keyword>
<dbReference type="OMA" id="MYREDEL"/>
<evidence type="ECO:0000256" key="4">
    <source>
        <dbReference type="ARBA" id="ARBA00035250"/>
    </source>
</evidence>
<dbReference type="GO" id="GO:0006412">
    <property type="term" value="P:translation"/>
    <property type="evidence" value="ECO:0007669"/>
    <property type="project" value="InterPro"/>
</dbReference>
<evidence type="ECO:0000256" key="1">
    <source>
        <dbReference type="ARBA" id="ARBA00008434"/>
    </source>
</evidence>
<evidence type="ECO:0000256" key="6">
    <source>
        <dbReference type="SAM" id="MobiDB-lite"/>
    </source>
</evidence>
<dbReference type="GO" id="GO:0005840">
    <property type="term" value="C:ribosome"/>
    <property type="evidence" value="ECO:0007669"/>
    <property type="project" value="UniProtKB-KW"/>
</dbReference>
<dbReference type="Gene3D" id="6.10.250.3130">
    <property type="match status" value="1"/>
</dbReference>
<gene>
    <name evidence="7" type="ORF">KK1_035762</name>
</gene>
<evidence type="ECO:0000256" key="3">
    <source>
        <dbReference type="ARBA" id="ARBA00023274"/>
    </source>
</evidence>
<keyword evidence="3" id="KW-0687">Ribonucleoprotein</keyword>
<feature type="compositionally biased region" description="Basic residues" evidence="6">
    <location>
        <begin position="7"/>
        <end position="16"/>
    </location>
</feature>
<dbReference type="InterPro" id="IPR009068">
    <property type="entry name" value="uS15_NS1_RNA-bd_sf"/>
</dbReference>
<comment type="similarity">
    <text evidence="1">Belongs to the universal ribosomal protein uS15 family.</text>
</comment>
<dbReference type="NCBIfam" id="TIGR00952">
    <property type="entry name" value="S15_bact"/>
    <property type="match status" value="1"/>
</dbReference>
<dbReference type="OrthoDB" id="441444at2759"/>
<proteinExistence type="inferred from homology"/>
<dbReference type="PANTHER" id="PTHR47546:SF3">
    <property type="entry name" value="30S RIBOSOMAL PROTEIN S15, CHLOROPLASTIC"/>
    <property type="match status" value="1"/>
</dbReference>
<protein>
    <recommendedName>
        <fullName evidence="4">Small ribosomal subunit protein uS15c</fullName>
    </recommendedName>
    <alternativeName>
        <fullName evidence="5">30S ribosomal protein S15, chloroplastic</fullName>
    </alternativeName>
</protein>
<dbReference type="CDD" id="cd00353">
    <property type="entry name" value="Ribosomal_S15p_S13e"/>
    <property type="match status" value="1"/>
</dbReference>
<evidence type="ECO:0000313" key="8">
    <source>
        <dbReference type="Proteomes" id="UP000075243"/>
    </source>
</evidence>
<accession>A0A151RJS6</accession>
<feature type="compositionally biased region" description="Low complexity" evidence="6">
    <location>
        <begin position="26"/>
        <end position="45"/>
    </location>
</feature>
<dbReference type="AlphaFoldDB" id="A0A151RJS6"/>
<evidence type="ECO:0000256" key="2">
    <source>
        <dbReference type="ARBA" id="ARBA00022980"/>
    </source>
</evidence>
<dbReference type="PANTHER" id="PTHR47546">
    <property type="entry name" value="S15/NS1, RNA-BINDING PROTEIN"/>
    <property type="match status" value="1"/>
</dbReference>
<feature type="region of interest" description="Disordered" evidence="6">
    <location>
        <begin position="1"/>
        <end position="72"/>
    </location>
</feature>
<dbReference type="EMBL" id="KQ483698">
    <property type="protein sequence ID" value="KYP42824.1"/>
    <property type="molecule type" value="Genomic_DNA"/>
</dbReference>